<accession>A0A852USJ2</accession>
<dbReference type="AlphaFoldDB" id="A0A852USJ2"/>
<feature type="transmembrane region" description="Helical" evidence="1">
    <location>
        <begin position="226"/>
        <end position="245"/>
    </location>
</feature>
<keyword evidence="1" id="KW-0812">Transmembrane</keyword>
<feature type="transmembrane region" description="Helical" evidence="1">
    <location>
        <begin position="12"/>
        <end position="32"/>
    </location>
</feature>
<feature type="transmembrane region" description="Helical" evidence="1">
    <location>
        <begin position="324"/>
        <end position="343"/>
    </location>
</feature>
<gene>
    <name evidence="2" type="ORF">HDA43_000575</name>
</gene>
<evidence type="ECO:0000313" key="2">
    <source>
        <dbReference type="EMBL" id="NYF38416.1"/>
    </source>
</evidence>
<keyword evidence="1" id="KW-1133">Transmembrane helix</keyword>
<feature type="transmembrane region" description="Helical" evidence="1">
    <location>
        <begin position="297"/>
        <end position="317"/>
    </location>
</feature>
<dbReference type="EMBL" id="JACCCO010000001">
    <property type="protein sequence ID" value="NYF38416.1"/>
    <property type="molecule type" value="Genomic_DNA"/>
</dbReference>
<reference evidence="2 3" key="1">
    <citation type="submission" date="2020-07" db="EMBL/GenBank/DDBJ databases">
        <title>Sequencing the genomes of 1000 actinobacteria strains.</title>
        <authorList>
            <person name="Klenk H.-P."/>
        </authorList>
    </citation>
    <scope>NUCLEOTIDE SEQUENCE [LARGE SCALE GENOMIC DNA]</scope>
    <source>
        <strain evidence="2 3">DSM 45763</strain>
    </source>
</reference>
<organism evidence="2 3">
    <name type="scientific">Streptosporangium sandarakinum</name>
    <dbReference type="NCBI Taxonomy" id="1260955"/>
    <lineage>
        <taxon>Bacteria</taxon>
        <taxon>Bacillati</taxon>
        <taxon>Actinomycetota</taxon>
        <taxon>Actinomycetes</taxon>
        <taxon>Streptosporangiales</taxon>
        <taxon>Streptosporangiaceae</taxon>
        <taxon>Streptosporangium</taxon>
    </lineage>
</organism>
<dbReference type="RefSeq" id="WP_179818170.1">
    <property type="nucleotide sequence ID" value="NZ_JACCCO010000001.1"/>
</dbReference>
<feature type="transmembrane region" description="Helical" evidence="1">
    <location>
        <begin position="198"/>
        <end position="220"/>
    </location>
</feature>
<sequence>MFHGPDWPARPSGLHVLYLVAAVALFAAVALLRHGIRPARLAAAVTAAAVAVPAGAAATAAAPGGEEMNPPLARGMKFTARLVPARVRDRYLGPDSRRCEKRGAVTYCAFPRYVSWIPLWASAVEPVVEALPPAARGRLPVVRQYSDSWWMADDHDDRSIGTFMVWGRAGAADAHRGALASALVGRLVRLRATGDDPLAVAAALALLMISAVAAGAALGWGTALTLLRMTAVLLGAAAAFTVSDAMDADTGATPVPRRARQGLRRALGALGAGLTWAAACTIAVARLRAGDELRAPGMAVEAAVCVAVGLLSASVAARLHPGRVAGLAGTGGLLAAVSVSLVARGPYWPWPYPQEDGWEEVRHGWLAALVVVVALLGPACGDLRSRIRRPVRRGRCGRGRPAPRW</sequence>
<protein>
    <submittedName>
        <fullName evidence="2">Uncharacterized protein</fullName>
    </submittedName>
</protein>
<feature type="transmembrane region" description="Helical" evidence="1">
    <location>
        <begin position="266"/>
        <end position="285"/>
    </location>
</feature>
<dbReference type="Proteomes" id="UP000576393">
    <property type="component" value="Unassembled WGS sequence"/>
</dbReference>
<keyword evidence="3" id="KW-1185">Reference proteome</keyword>
<feature type="transmembrane region" description="Helical" evidence="1">
    <location>
        <begin position="363"/>
        <end position="383"/>
    </location>
</feature>
<evidence type="ECO:0000256" key="1">
    <source>
        <dbReference type="SAM" id="Phobius"/>
    </source>
</evidence>
<keyword evidence="1" id="KW-0472">Membrane</keyword>
<name>A0A852USJ2_9ACTN</name>
<evidence type="ECO:0000313" key="3">
    <source>
        <dbReference type="Proteomes" id="UP000576393"/>
    </source>
</evidence>
<comment type="caution">
    <text evidence="2">The sequence shown here is derived from an EMBL/GenBank/DDBJ whole genome shotgun (WGS) entry which is preliminary data.</text>
</comment>
<proteinExistence type="predicted"/>